<evidence type="ECO:0000313" key="3">
    <source>
        <dbReference type="Proteomes" id="UP000070352"/>
    </source>
</evidence>
<dbReference type="STRING" id="1413211.U473_11090"/>
<dbReference type="InterPro" id="IPR037914">
    <property type="entry name" value="SpoVT-AbrB_sf"/>
</dbReference>
<dbReference type="OrthoDB" id="9811597at2"/>
<keyword evidence="3" id="KW-1185">Reference proteome</keyword>
<dbReference type="Proteomes" id="UP000070352">
    <property type="component" value="Unassembled WGS sequence"/>
</dbReference>
<feature type="domain" description="SpoVT-AbrB" evidence="1">
    <location>
        <begin position="4"/>
        <end position="49"/>
    </location>
</feature>
<dbReference type="NCBIfam" id="TIGR01439">
    <property type="entry name" value="lp_hng_hel_AbrB"/>
    <property type="match status" value="1"/>
</dbReference>
<evidence type="ECO:0000259" key="1">
    <source>
        <dbReference type="SMART" id="SM00966"/>
    </source>
</evidence>
<gene>
    <name evidence="2" type="ORF">U473_11090</name>
</gene>
<evidence type="ECO:0000313" key="2">
    <source>
        <dbReference type="EMBL" id="KXG44498.1"/>
    </source>
</evidence>
<dbReference type="SUPFAM" id="SSF89447">
    <property type="entry name" value="AbrB/MazE/MraZ-like"/>
    <property type="match status" value="1"/>
</dbReference>
<dbReference type="GO" id="GO:0003677">
    <property type="term" value="F:DNA binding"/>
    <property type="evidence" value="ECO:0007669"/>
    <property type="project" value="InterPro"/>
</dbReference>
<dbReference type="InterPro" id="IPR007159">
    <property type="entry name" value="SpoVT-AbrB_dom"/>
</dbReference>
<organism evidence="2 3">
    <name type="scientific">Tepidibacillus decaturensis</name>
    <dbReference type="NCBI Taxonomy" id="1413211"/>
    <lineage>
        <taxon>Bacteria</taxon>
        <taxon>Bacillati</taxon>
        <taxon>Bacillota</taxon>
        <taxon>Bacilli</taxon>
        <taxon>Bacillales</taxon>
        <taxon>Bacillaceae</taxon>
        <taxon>Tepidibacillus</taxon>
    </lineage>
</organism>
<dbReference type="Pfam" id="PF04014">
    <property type="entry name" value="MazE_antitoxin"/>
    <property type="match status" value="1"/>
</dbReference>
<dbReference type="EMBL" id="LSKU01000001">
    <property type="protein sequence ID" value="KXG44498.1"/>
    <property type="molecule type" value="Genomic_DNA"/>
</dbReference>
<name>A0A135L664_9BACI</name>
<dbReference type="RefSeq" id="WP_068726303.1">
    <property type="nucleotide sequence ID" value="NZ_LSKU01000001.1"/>
</dbReference>
<accession>A0A135L664</accession>
<reference evidence="2 3" key="1">
    <citation type="submission" date="2016-02" db="EMBL/GenBank/DDBJ databases">
        <title>Draft Genome for Tepidibacillus decaturensis nov. sp. Strain Z9, an Anaerobic, Moderately Thermophilic and Heterotrophic Bacterium from Deep Subsurface of the Illinois Basin, USA.</title>
        <authorList>
            <person name="Dong Y."/>
            <person name="Chang J.Y."/>
            <person name="Sanford R."/>
            <person name="Fouke B.W."/>
        </authorList>
    </citation>
    <scope>NUCLEOTIDE SEQUENCE [LARGE SCALE GENOMIC DNA]</scope>
    <source>
        <strain evidence="2 3">Z9</strain>
    </source>
</reference>
<sequence length="82" mass="9365">MELAKITAKGQITIPIYIRKKLNLKDGDKVIFIEENGKVVMENSTKVALREVQEAFDGEAERVGLETEEDVVDLVKQFRKEE</sequence>
<protein>
    <submittedName>
        <fullName evidence="2">Regulator</fullName>
    </submittedName>
</protein>
<proteinExistence type="predicted"/>
<dbReference type="SMART" id="SM00966">
    <property type="entry name" value="SpoVT_AbrB"/>
    <property type="match status" value="1"/>
</dbReference>
<dbReference type="AlphaFoldDB" id="A0A135L664"/>
<dbReference type="Gene3D" id="2.10.260.10">
    <property type="match status" value="1"/>
</dbReference>
<comment type="caution">
    <text evidence="2">The sequence shown here is derived from an EMBL/GenBank/DDBJ whole genome shotgun (WGS) entry which is preliminary data.</text>
</comment>